<dbReference type="EMBL" id="JAHDYR010000011">
    <property type="protein sequence ID" value="KAG9395526.1"/>
    <property type="molecule type" value="Genomic_DNA"/>
</dbReference>
<sequence length="808" mass="88331">MQDQWARYAHRISSRLDRPMNDNMLARSRDYRRVVEVKQMLDAARPPASHSEDWQMSLRGDVESERFVPIGSVFSGLFVKVQGPRTQPIIRTGVPGSGAGAMAQVASKIAAAPKARQRLQYLPAQLAPIEADIDGLIIEGQPLPVRDAIPFPDDGEETAQLVLDEPEGDAPAGSVKRKETPARSVRIEEDNEPQPSLNIATPKPALLAAGGIAVTEMAIENTGNTVVEVKWTPKPRATSLLGLRTKTAPAMTITPEHKTLIPGEVAMFRIMGEIPAAGIFWSVFELTTLPAIPSAPKTIECTVGSFPEYDPFVEDDDLEAFHDELAERAVRTSIQDIVDGMADRASTVLTEEERRDPDQELWDAVNKQYGLYYSPTVFRMLEALFSSARLLIDESAGVVEPEDPKWDADLEALVELIQSLPDEGEDGPTPRQTHLSLLSDALQLAATPSDCVVRADYSKYLSVRDRRPLRTVHREAAVRALLVELLGTAVGPGSESVLPTMVHTEPVPALPTGSPEGVVGGVVEGEADAENALDEPEKEDSLVGDDGAEPEAEETPKETEPQGDFFETLVAQATEFYQTQVAAVTEHQEALKTAHHTWDKARKKQERKLAEKKRMAAEIGETYLETPEDGPPPTPALPPKPDMTVTLPVPAQPRHVPEFSNLVNGMGTIYFPRPPEPEPEPEPEDTTESAPSEAHTPRTPRTQRSARAKKEEPATPPKKSARPNAKDKKTEQAPSPEPTPEPEPEVDPWEPAPEPNKDAIVLTMARPLISGLVERAVGIMEGADGFWAVLDRVHASLRQVDMGECEEE</sequence>
<dbReference type="Pfam" id="PF14646">
    <property type="entry name" value="MYCBPAP"/>
    <property type="match status" value="1"/>
</dbReference>
<accession>A0A8J6BZH1</accession>
<evidence type="ECO:0000256" key="1">
    <source>
        <dbReference type="SAM" id="MobiDB-lite"/>
    </source>
</evidence>
<feature type="compositionally biased region" description="Acidic residues" evidence="1">
    <location>
        <begin position="530"/>
        <end position="553"/>
    </location>
</feature>
<proteinExistence type="predicted"/>
<name>A0A8J6BZH1_9EUKA</name>
<reference evidence="2" key="1">
    <citation type="submission" date="2021-05" db="EMBL/GenBank/DDBJ databases">
        <title>A free-living protist that lacks canonical eukaryotic 1 DNA replication and segregation systems.</title>
        <authorList>
            <person name="Salas-Leiva D.E."/>
            <person name="Tromer E.C."/>
            <person name="Curtis B.A."/>
            <person name="Jerlstrom-Hultqvist J."/>
            <person name="Kolisko M."/>
            <person name="Yi Z."/>
            <person name="Salas-Leiva J.S."/>
            <person name="Gallot-Lavallee L."/>
            <person name="Kops G.J.P.L."/>
            <person name="Archibald J.M."/>
            <person name="Simpson A.G.B."/>
            <person name="Roger A.J."/>
        </authorList>
    </citation>
    <scope>NUCLEOTIDE SEQUENCE</scope>
    <source>
        <strain evidence="2">BICM</strain>
    </source>
</reference>
<comment type="caution">
    <text evidence="2">The sequence shown here is derived from an EMBL/GenBank/DDBJ whole genome shotgun (WGS) entry which is preliminary data.</text>
</comment>
<dbReference type="PANTHER" id="PTHR48421">
    <property type="entry name" value="MYCBP-ASSOCIATED PROTEIN"/>
    <property type="match status" value="1"/>
</dbReference>
<feature type="region of interest" description="Disordered" evidence="1">
    <location>
        <begin position="593"/>
        <end position="758"/>
    </location>
</feature>
<keyword evidence="3" id="KW-1185">Reference proteome</keyword>
<evidence type="ECO:0000313" key="2">
    <source>
        <dbReference type="EMBL" id="KAG9395526.1"/>
    </source>
</evidence>
<protein>
    <submittedName>
        <fullName evidence="2">MYCBP-associated protein family</fullName>
    </submittedName>
</protein>
<organism evidence="2 3">
    <name type="scientific">Carpediemonas membranifera</name>
    <dbReference type="NCBI Taxonomy" id="201153"/>
    <lineage>
        <taxon>Eukaryota</taxon>
        <taxon>Metamonada</taxon>
        <taxon>Carpediemonas-like organisms</taxon>
        <taxon>Carpediemonas</taxon>
    </lineage>
</organism>
<dbReference type="InterPro" id="IPR032707">
    <property type="entry name" value="MYCBPAP"/>
</dbReference>
<evidence type="ECO:0000313" key="3">
    <source>
        <dbReference type="Proteomes" id="UP000717585"/>
    </source>
</evidence>
<feature type="compositionally biased region" description="Basic and acidic residues" evidence="1">
    <location>
        <begin position="607"/>
        <end position="616"/>
    </location>
</feature>
<dbReference type="AlphaFoldDB" id="A0A8J6BZH1"/>
<feature type="compositionally biased region" description="Pro residues" evidence="1">
    <location>
        <begin position="629"/>
        <end position="641"/>
    </location>
</feature>
<dbReference type="Proteomes" id="UP000717585">
    <property type="component" value="Unassembled WGS sequence"/>
</dbReference>
<feature type="compositionally biased region" description="Acidic residues" evidence="1">
    <location>
        <begin position="677"/>
        <end position="687"/>
    </location>
</feature>
<feature type="region of interest" description="Disordered" evidence="1">
    <location>
        <begin position="530"/>
        <end position="563"/>
    </location>
</feature>
<gene>
    <name evidence="2" type="ORF">J8273_3102</name>
</gene>
<feature type="compositionally biased region" description="Basic and acidic residues" evidence="1">
    <location>
        <begin position="176"/>
        <end position="188"/>
    </location>
</feature>
<feature type="region of interest" description="Disordered" evidence="1">
    <location>
        <begin position="165"/>
        <end position="198"/>
    </location>
</feature>
<dbReference type="PANTHER" id="PTHR48421:SF1">
    <property type="entry name" value="MYCBP-ASSOCIATED PROTEIN"/>
    <property type="match status" value="1"/>
</dbReference>